<dbReference type="PANTHER" id="PTHR12176">
    <property type="entry name" value="SAM-DEPENDENT METHYLTRANSFERASE SUPERFAMILY PROTEIN"/>
    <property type="match status" value="1"/>
</dbReference>
<comment type="similarity">
    <text evidence="1">Belongs to the methyltransferase superfamily.</text>
</comment>
<dbReference type="SUPFAM" id="SSF53335">
    <property type="entry name" value="S-adenosyl-L-methionine-dependent methyltransferases"/>
    <property type="match status" value="2"/>
</dbReference>
<dbReference type="AlphaFoldDB" id="A0A131Z770"/>
<dbReference type="CDD" id="cd02440">
    <property type="entry name" value="AdoMet_MTases"/>
    <property type="match status" value="1"/>
</dbReference>
<dbReference type="InterPro" id="IPR051419">
    <property type="entry name" value="Lys/N-term_MeTrsfase_sf"/>
</dbReference>
<dbReference type="GO" id="GO:0008757">
    <property type="term" value="F:S-adenosylmethionine-dependent methyltransferase activity"/>
    <property type="evidence" value="ECO:0007669"/>
    <property type="project" value="InterPro"/>
</dbReference>
<keyword evidence="4" id="KW-0511">Multifunctional enzyme</keyword>
<proteinExistence type="inferred from homology"/>
<evidence type="ECO:0000256" key="4">
    <source>
        <dbReference type="ARBA" id="ARBA00023268"/>
    </source>
</evidence>
<reference evidence="6" key="1">
    <citation type="journal article" date="2016" name="Ticks Tick Borne Dis.">
        <title>De novo assembly and annotation of the salivary gland transcriptome of Rhipicephalus appendiculatus male and female ticks during blood feeding.</title>
        <authorList>
            <person name="de Castro M.H."/>
            <person name="de Klerk D."/>
            <person name="Pienaar R."/>
            <person name="Latif A.A."/>
            <person name="Rees D.J."/>
            <person name="Mans B.J."/>
        </authorList>
    </citation>
    <scope>NUCLEOTIDE SEQUENCE</scope>
    <source>
        <tissue evidence="6">Salivary glands</tissue>
    </source>
</reference>
<evidence type="ECO:0000256" key="2">
    <source>
        <dbReference type="ARBA" id="ARBA00022603"/>
    </source>
</evidence>
<dbReference type="GO" id="GO:0032259">
    <property type="term" value="P:methylation"/>
    <property type="evidence" value="ECO:0007669"/>
    <property type="project" value="UniProtKB-KW"/>
</dbReference>
<organism evidence="6">
    <name type="scientific">Rhipicephalus appendiculatus</name>
    <name type="common">Brown ear tick</name>
    <dbReference type="NCBI Taxonomy" id="34631"/>
    <lineage>
        <taxon>Eukaryota</taxon>
        <taxon>Metazoa</taxon>
        <taxon>Ecdysozoa</taxon>
        <taxon>Arthropoda</taxon>
        <taxon>Chelicerata</taxon>
        <taxon>Arachnida</taxon>
        <taxon>Acari</taxon>
        <taxon>Parasitiformes</taxon>
        <taxon>Ixodida</taxon>
        <taxon>Ixodoidea</taxon>
        <taxon>Ixodidae</taxon>
        <taxon>Rhipicephalinae</taxon>
        <taxon>Rhipicephalus</taxon>
        <taxon>Rhipicephalus</taxon>
    </lineage>
</organism>
<protein>
    <submittedName>
        <fullName evidence="6">Spermine/spermidine synthase</fullName>
    </submittedName>
</protein>
<name>A0A131Z770_RHIAP</name>
<keyword evidence="2" id="KW-0489">Methyltransferase</keyword>
<dbReference type="FunFam" id="3.40.50.150:FF:000110">
    <property type="entry name" value="methyltransferase-like protein 13 isoform X1"/>
    <property type="match status" value="1"/>
</dbReference>
<dbReference type="PANTHER" id="PTHR12176:SF78">
    <property type="entry name" value="EEF1A LYSINE AND N-TERMINAL METHYLTRANSFERASE"/>
    <property type="match status" value="1"/>
</dbReference>
<feature type="domain" description="Methyltransferase type 11" evidence="5">
    <location>
        <begin position="56"/>
        <end position="157"/>
    </location>
</feature>
<dbReference type="Gene3D" id="3.40.50.150">
    <property type="entry name" value="Vaccinia Virus protein VP39"/>
    <property type="match status" value="2"/>
</dbReference>
<evidence type="ECO:0000313" key="6">
    <source>
        <dbReference type="EMBL" id="JAP86640.1"/>
    </source>
</evidence>
<dbReference type="Pfam" id="PF08241">
    <property type="entry name" value="Methyltransf_11"/>
    <property type="match status" value="1"/>
</dbReference>
<accession>A0A131Z770</accession>
<evidence type="ECO:0000259" key="5">
    <source>
        <dbReference type="Pfam" id="PF08241"/>
    </source>
</evidence>
<dbReference type="InterPro" id="IPR013216">
    <property type="entry name" value="Methyltransf_11"/>
</dbReference>
<dbReference type="InterPro" id="IPR029063">
    <property type="entry name" value="SAM-dependent_MTases_sf"/>
</dbReference>
<evidence type="ECO:0000256" key="3">
    <source>
        <dbReference type="ARBA" id="ARBA00022679"/>
    </source>
</evidence>
<sequence>MNLLPKASSEFASEKYWNEFFHKRGKAAFEWYGEFWQHAETIFKYLKESTDKILIVGCGNSTLSADLYDSGYKNITSIDISDVVIRQMNDKYVSSRPQMKFLQMDATQMNFKDEEFSVIVDKGTVDALTPNSDSAAKLYAVLKEVSRVLRVGGRFLCISLLQTHVLQALLKWFSSDPAWTWVIRFHRCEDAEAHEEGASRLVLPVFVVVFTKLKRLLGLETVTELAFDPQSKPRRVPASTVCNEVASMQQYAFIRHRIAKRNLEKGDDVSLDLYASWSDVPRYRLFVCDLQAKIQTQLKFAIFIVPQGRESEWLFSTAEGRQQLTETCQADRVIVVHLCREQNYLGLDQVKKELSSKVMELAPASYVEGKQVPFMTTGDDVGHRQIRHQGCSALSGQYVIEDVTLPKGVVVRRLIFLDKPHVIQTEARLKSVRLKGQKGKVWEVVKDDLRSEYYKYMVAGLAFIMPKGTGELASALMVGLGGGTLPLFLATKFPKLKLTVVELDPEVVDVARKWYLPQECPMEICVEDGLKAFERFSKEGKTFDLVFLDVDNKDLSEGLTCPPAEFLSEKTLKELAAITECTGAVVINFVCRNEALKKEMYQRLKKAFRAVYFQTIPDNVNEVLYLSHSECDTTMETFISNVEQLRKTMDTTSNGNIADLMEGLNLV</sequence>
<keyword evidence="3" id="KW-0808">Transferase</keyword>
<dbReference type="EMBL" id="GEDV01001917">
    <property type="protein sequence ID" value="JAP86640.1"/>
    <property type="molecule type" value="Transcribed_RNA"/>
</dbReference>
<evidence type="ECO:0000256" key="1">
    <source>
        <dbReference type="ARBA" id="ARBA00008361"/>
    </source>
</evidence>